<dbReference type="EMBL" id="CAIIXF020000001">
    <property type="protein sequence ID" value="CAH1772660.1"/>
    <property type="molecule type" value="Genomic_DNA"/>
</dbReference>
<keyword evidence="1" id="KW-0812">Transmembrane</keyword>
<keyword evidence="3" id="KW-1185">Reference proteome</keyword>
<keyword evidence="1" id="KW-1133">Transmembrane helix</keyword>
<comment type="caution">
    <text evidence="2">The sequence shown here is derived from an EMBL/GenBank/DDBJ whole genome shotgun (WGS) entry which is preliminary data.</text>
</comment>
<gene>
    <name evidence="2" type="ORF">OFUS_LOCUS385</name>
</gene>
<accession>A0A8S4MVM0</accession>
<feature type="transmembrane region" description="Helical" evidence="1">
    <location>
        <begin position="138"/>
        <end position="158"/>
    </location>
</feature>
<reference evidence="2" key="1">
    <citation type="submission" date="2022-03" db="EMBL/GenBank/DDBJ databases">
        <authorList>
            <person name="Martin C."/>
        </authorList>
    </citation>
    <scope>NUCLEOTIDE SEQUENCE</scope>
</reference>
<protein>
    <submittedName>
        <fullName evidence="2">Uncharacterized protein</fullName>
    </submittedName>
</protein>
<evidence type="ECO:0000256" key="1">
    <source>
        <dbReference type="SAM" id="Phobius"/>
    </source>
</evidence>
<keyword evidence="1" id="KW-0472">Membrane</keyword>
<name>A0A8S4MVM0_OWEFU</name>
<dbReference type="Proteomes" id="UP000749559">
    <property type="component" value="Unassembled WGS sequence"/>
</dbReference>
<evidence type="ECO:0000313" key="3">
    <source>
        <dbReference type="Proteomes" id="UP000749559"/>
    </source>
</evidence>
<organism evidence="2 3">
    <name type="scientific">Owenia fusiformis</name>
    <name type="common">Polychaete worm</name>
    <dbReference type="NCBI Taxonomy" id="6347"/>
    <lineage>
        <taxon>Eukaryota</taxon>
        <taxon>Metazoa</taxon>
        <taxon>Spiralia</taxon>
        <taxon>Lophotrochozoa</taxon>
        <taxon>Annelida</taxon>
        <taxon>Polychaeta</taxon>
        <taxon>Sedentaria</taxon>
        <taxon>Canalipalpata</taxon>
        <taxon>Sabellida</taxon>
        <taxon>Oweniida</taxon>
        <taxon>Oweniidae</taxon>
        <taxon>Owenia</taxon>
    </lineage>
</organism>
<evidence type="ECO:0000313" key="2">
    <source>
        <dbReference type="EMBL" id="CAH1772660.1"/>
    </source>
</evidence>
<sequence length="164" mass="19375">MEHGSIQLFQDNRAFKLAFKIEMPTYMYDQSPIQMNCLNIFRSRLGCEKRFQLKLPISYDLSSCLLFTQLFPGIIKHVKQQGINATFHHMPFVTDIEHQTLARKRLRDYNNVPTSGGDIKPPTEKFPFFIFNEHYKIAVIRLWSSIWWTSTLVLVLLIQDIYMI</sequence>
<proteinExistence type="predicted"/>
<dbReference type="AlphaFoldDB" id="A0A8S4MVM0"/>